<keyword evidence="5 7" id="KW-1133">Transmembrane helix</keyword>
<comment type="caution">
    <text evidence="10">The sequence shown here is derived from an EMBL/GenBank/DDBJ whole genome shotgun (WGS) entry which is preliminary data.</text>
</comment>
<proteinExistence type="inferred from homology"/>
<name>A0ABU3WVI8_9NOCA</name>
<keyword evidence="11" id="KW-1185">Reference proteome</keyword>
<feature type="transmembrane region" description="Helical" evidence="7">
    <location>
        <begin position="191"/>
        <end position="211"/>
    </location>
</feature>
<evidence type="ECO:0000256" key="3">
    <source>
        <dbReference type="ARBA" id="ARBA00022475"/>
    </source>
</evidence>
<reference evidence="10 11" key="1">
    <citation type="submission" date="2019-10" db="EMBL/GenBank/DDBJ databases">
        <title>Draft Genome Assembly of Rhodococcus zopfii DSM44189.</title>
        <authorList>
            <person name="Sutton J.M."/>
            <person name="Akob D.M."/>
            <person name="Bushman T.J."/>
        </authorList>
    </citation>
    <scope>NUCLEOTIDE SEQUENCE [LARGE SCALE GENOMIC DNA]</scope>
    <source>
        <strain evidence="10 11">DSM 44189</strain>
    </source>
</reference>
<evidence type="ECO:0000256" key="1">
    <source>
        <dbReference type="ARBA" id="ARBA00004651"/>
    </source>
</evidence>
<evidence type="ECO:0000259" key="9">
    <source>
        <dbReference type="PROSITE" id="PS50928"/>
    </source>
</evidence>
<keyword evidence="6 7" id="KW-0472">Membrane</keyword>
<sequence length="262" mass="27291">MLRPRRNRVRWPGEPPRRSEPRWGATAGSVALWQLAIGGLDPYFAKGPADVWAYLTTPGDERSQLLAALGTTVLHAGYGYLAGTVAALLVAGAVLTWPAVDAAVMPVAIALRAVPLVAMTPLIALVFGRGVATVVVIAGIVTFFPSLVTIVTGLRSVPQGAVDLLTAYGASTLGVMVRARIPYALPSVFAAARIAAPSAVMGALLAEWLATGDGIGFLMLRASTSANYDRLWSSVVLVTTVSLIAYALAAAAENALSSNRFH</sequence>
<dbReference type="Gene3D" id="1.10.3720.10">
    <property type="entry name" value="MetI-like"/>
    <property type="match status" value="1"/>
</dbReference>
<evidence type="ECO:0000313" key="10">
    <source>
        <dbReference type="EMBL" id="MDV2478017.1"/>
    </source>
</evidence>
<evidence type="ECO:0000256" key="8">
    <source>
        <dbReference type="SAM" id="MobiDB-lite"/>
    </source>
</evidence>
<dbReference type="PANTHER" id="PTHR30151">
    <property type="entry name" value="ALKANE SULFONATE ABC TRANSPORTER-RELATED, MEMBRANE SUBUNIT"/>
    <property type="match status" value="1"/>
</dbReference>
<evidence type="ECO:0000256" key="6">
    <source>
        <dbReference type="ARBA" id="ARBA00023136"/>
    </source>
</evidence>
<feature type="domain" description="ABC transmembrane type-1" evidence="9">
    <location>
        <begin position="65"/>
        <end position="249"/>
    </location>
</feature>
<evidence type="ECO:0000256" key="7">
    <source>
        <dbReference type="RuleBase" id="RU363032"/>
    </source>
</evidence>
<evidence type="ECO:0000313" key="11">
    <source>
        <dbReference type="Proteomes" id="UP001275440"/>
    </source>
</evidence>
<accession>A0ABU3WVI8</accession>
<keyword evidence="3" id="KW-1003">Cell membrane</keyword>
<feature type="transmembrane region" description="Helical" evidence="7">
    <location>
        <begin position="160"/>
        <end position="179"/>
    </location>
</feature>
<dbReference type="EMBL" id="WBMO01000005">
    <property type="protein sequence ID" value="MDV2478017.1"/>
    <property type="molecule type" value="Genomic_DNA"/>
</dbReference>
<dbReference type="CDD" id="cd06261">
    <property type="entry name" value="TM_PBP2"/>
    <property type="match status" value="1"/>
</dbReference>
<feature type="transmembrane region" description="Helical" evidence="7">
    <location>
        <begin position="103"/>
        <end position="127"/>
    </location>
</feature>
<dbReference type="PANTHER" id="PTHR30151:SF20">
    <property type="entry name" value="ABC TRANSPORTER PERMEASE PROTEIN HI_0355-RELATED"/>
    <property type="match status" value="1"/>
</dbReference>
<evidence type="ECO:0000256" key="2">
    <source>
        <dbReference type="ARBA" id="ARBA00022448"/>
    </source>
</evidence>
<organism evidence="10 11">
    <name type="scientific">Rhodococcus zopfii</name>
    <dbReference type="NCBI Taxonomy" id="43772"/>
    <lineage>
        <taxon>Bacteria</taxon>
        <taxon>Bacillati</taxon>
        <taxon>Actinomycetota</taxon>
        <taxon>Actinomycetes</taxon>
        <taxon>Mycobacteriales</taxon>
        <taxon>Nocardiaceae</taxon>
        <taxon>Rhodococcus</taxon>
    </lineage>
</organism>
<feature type="transmembrane region" description="Helical" evidence="7">
    <location>
        <begin position="134"/>
        <end position="154"/>
    </location>
</feature>
<keyword evidence="2 7" id="KW-0813">Transport</keyword>
<dbReference type="InterPro" id="IPR035906">
    <property type="entry name" value="MetI-like_sf"/>
</dbReference>
<dbReference type="InterPro" id="IPR000515">
    <property type="entry name" value="MetI-like"/>
</dbReference>
<dbReference type="Proteomes" id="UP001275440">
    <property type="component" value="Unassembled WGS sequence"/>
</dbReference>
<dbReference type="SUPFAM" id="SSF161098">
    <property type="entry name" value="MetI-like"/>
    <property type="match status" value="1"/>
</dbReference>
<dbReference type="Pfam" id="PF00528">
    <property type="entry name" value="BPD_transp_1"/>
    <property type="match status" value="1"/>
</dbReference>
<evidence type="ECO:0000256" key="4">
    <source>
        <dbReference type="ARBA" id="ARBA00022692"/>
    </source>
</evidence>
<feature type="transmembrane region" description="Helical" evidence="7">
    <location>
        <begin position="231"/>
        <end position="252"/>
    </location>
</feature>
<feature type="transmembrane region" description="Helical" evidence="7">
    <location>
        <begin position="78"/>
        <end position="97"/>
    </location>
</feature>
<evidence type="ECO:0000256" key="5">
    <source>
        <dbReference type="ARBA" id="ARBA00022989"/>
    </source>
</evidence>
<keyword evidence="4 7" id="KW-0812">Transmembrane</keyword>
<protein>
    <submittedName>
        <fullName evidence="10">ABC transporter permease subunit</fullName>
    </submittedName>
</protein>
<dbReference type="PROSITE" id="PS50928">
    <property type="entry name" value="ABC_TM1"/>
    <property type="match status" value="1"/>
</dbReference>
<comment type="subcellular location">
    <subcellularLocation>
        <location evidence="1 7">Cell membrane</location>
        <topology evidence="1 7">Multi-pass membrane protein</topology>
    </subcellularLocation>
</comment>
<gene>
    <name evidence="10" type="ORF">F8M49_26210</name>
</gene>
<comment type="similarity">
    <text evidence="7">Belongs to the binding-protein-dependent transport system permease family.</text>
</comment>
<feature type="region of interest" description="Disordered" evidence="8">
    <location>
        <begin position="1"/>
        <end position="23"/>
    </location>
</feature>